<evidence type="ECO:0000313" key="1">
    <source>
        <dbReference type="EMBL" id="JAD61309.1"/>
    </source>
</evidence>
<name>A0A0A9BBE1_ARUDO</name>
<reference evidence="1" key="1">
    <citation type="submission" date="2014-09" db="EMBL/GenBank/DDBJ databases">
        <authorList>
            <person name="Magalhaes I.L.F."/>
            <person name="Oliveira U."/>
            <person name="Santos F.R."/>
            <person name="Vidigal T.H.D.A."/>
            <person name="Brescovit A.D."/>
            <person name="Santos A.J."/>
        </authorList>
    </citation>
    <scope>NUCLEOTIDE SEQUENCE</scope>
    <source>
        <tissue evidence="1">Shoot tissue taken approximately 20 cm above the soil surface</tissue>
    </source>
</reference>
<organism evidence="1">
    <name type="scientific">Arundo donax</name>
    <name type="common">Giant reed</name>
    <name type="synonym">Donax arundinaceus</name>
    <dbReference type="NCBI Taxonomy" id="35708"/>
    <lineage>
        <taxon>Eukaryota</taxon>
        <taxon>Viridiplantae</taxon>
        <taxon>Streptophyta</taxon>
        <taxon>Embryophyta</taxon>
        <taxon>Tracheophyta</taxon>
        <taxon>Spermatophyta</taxon>
        <taxon>Magnoliopsida</taxon>
        <taxon>Liliopsida</taxon>
        <taxon>Poales</taxon>
        <taxon>Poaceae</taxon>
        <taxon>PACMAD clade</taxon>
        <taxon>Arundinoideae</taxon>
        <taxon>Arundineae</taxon>
        <taxon>Arundo</taxon>
    </lineage>
</organism>
<proteinExistence type="predicted"/>
<protein>
    <submittedName>
        <fullName evidence="1">Uncharacterized protein</fullName>
    </submittedName>
</protein>
<dbReference type="AlphaFoldDB" id="A0A0A9BBE1"/>
<reference evidence="1" key="2">
    <citation type="journal article" date="2015" name="Data Brief">
        <title>Shoot transcriptome of the giant reed, Arundo donax.</title>
        <authorList>
            <person name="Barrero R.A."/>
            <person name="Guerrero F.D."/>
            <person name="Moolhuijzen P."/>
            <person name="Goolsby J.A."/>
            <person name="Tidwell J."/>
            <person name="Bellgard S.E."/>
            <person name="Bellgard M.I."/>
        </authorList>
    </citation>
    <scope>NUCLEOTIDE SEQUENCE</scope>
    <source>
        <tissue evidence="1">Shoot tissue taken approximately 20 cm above the soil surface</tissue>
    </source>
</reference>
<sequence>MHRYQPVNPMEHEKSLDAVGDNLRESIEFHLPTSSSKSLSYREKVDNVLQHSLSCPGPMGLKHTIKVCLNFIIFLKIIS</sequence>
<accession>A0A0A9BBE1</accession>
<dbReference type="EMBL" id="GBRH01236586">
    <property type="protein sequence ID" value="JAD61309.1"/>
    <property type="molecule type" value="Transcribed_RNA"/>
</dbReference>